<gene>
    <name evidence="5" type="ORF">CETO_22</name>
</gene>
<keyword evidence="1" id="KW-0118">Viral capsid assembly</keyword>
<feature type="region of interest" description="Disordered" evidence="4">
    <location>
        <begin position="371"/>
        <end position="408"/>
    </location>
</feature>
<evidence type="ECO:0000256" key="2">
    <source>
        <dbReference type="ARBA" id="ARBA00023009"/>
    </source>
</evidence>
<evidence type="ECO:0000256" key="1">
    <source>
        <dbReference type="ARBA" id="ARBA00022950"/>
    </source>
</evidence>
<keyword evidence="3" id="KW-0231">Viral genome packaging</keyword>
<keyword evidence="2" id="KW-1162">Viral penetration into host cytoplasm</keyword>
<accession>A0A2H5BGD0</accession>
<evidence type="ECO:0000313" key="5">
    <source>
        <dbReference type="EMBL" id="AUG85029.1"/>
    </source>
</evidence>
<dbReference type="InterPro" id="IPR006944">
    <property type="entry name" value="Phage/GTA_portal"/>
</dbReference>
<keyword evidence="1" id="KW-1188">Viral release from host cell</keyword>
<dbReference type="Proteomes" id="UP000240819">
    <property type="component" value="Segment"/>
</dbReference>
<feature type="compositionally biased region" description="Gly residues" evidence="4">
    <location>
        <begin position="388"/>
        <end position="397"/>
    </location>
</feature>
<keyword evidence="6" id="KW-1185">Reference proteome</keyword>
<keyword evidence="2" id="KW-1160">Virus entry into host cell</keyword>
<sequence length="408" mass="45957">MGLRDWLVTKLNPAQELISREEPSSSSSNKKPLTTTRAFEDVEVVNRCVNLLVDNACQVRYDIKDAYSFTPLGAGKAKGGIRQEKVKELLNVRPNPFMDASTFWRLVIMDFIMEGWAFIHWDGYSLYHLPAANMEVYADKKQYINRYIYGAQVEFQPNEIIFIKDNAYNRGNSTQIEGFSRILSSLEGLVRRDKLLQFKEKFFDNGAVFSLILETEAVLNKKLKKRFEEEISLDYNPRTGRSSVKVLDAGMKAKTLTPTSSKDLDVKADVDDFERKACIALGIPPLLLDSGNNANIRPNIELFFYMTILPMMRKFESVFETFFGYDIKLTTDDITALAPDAKAEAEAVTSKVNNGLITPNEGRMELRYDPLEGQDMDKIRIPQNIAGSGTGVSGQEGGKPSNSDSDDN</sequence>
<feature type="compositionally biased region" description="Basic and acidic residues" evidence="4">
    <location>
        <begin position="371"/>
        <end position="380"/>
    </location>
</feature>
<dbReference type="EMBL" id="MG649966">
    <property type="protein sequence ID" value="AUG85029.1"/>
    <property type="molecule type" value="Genomic_DNA"/>
</dbReference>
<reference evidence="5 6" key="1">
    <citation type="submission" date="2017-12" db="EMBL/GenBank/DDBJ databases">
        <authorList>
            <person name="Lestochi C.V."/>
            <person name="Miller K.C."/>
            <person name="Miller J.S."/>
            <person name="Stanton M.L."/>
            <person name="Broussard G.W."/>
        </authorList>
    </citation>
    <scope>NUCLEOTIDE SEQUENCE [LARGE SCALE GENOMIC DNA]</scope>
</reference>
<name>A0A2H5BGD0_9CAUD</name>
<evidence type="ECO:0000256" key="3">
    <source>
        <dbReference type="ARBA" id="ARBA00023219"/>
    </source>
</evidence>
<proteinExistence type="predicted"/>
<dbReference type="Pfam" id="PF04860">
    <property type="entry name" value="Phage_portal"/>
    <property type="match status" value="1"/>
</dbReference>
<organism evidence="5 6">
    <name type="scientific">Vibrio phage Ceto</name>
    <dbReference type="NCBI Taxonomy" id="2570300"/>
    <lineage>
        <taxon>Viruses</taxon>
        <taxon>Duplodnaviria</taxon>
        <taxon>Heunggongvirae</taxon>
        <taxon>Uroviricota</taxon>
        <taxon>Caudoviricetes</taxon>
        <taxon>Demerecviridae</taxon>
        <taxon>Ermolyevavirinae</taxon>
        <taxon>Cetovirus</taxon>
        <taxon>Cetovirus ceto</taxon>
    </lineage>
</organism>
<evidence type="ECO:0000256" key="4">
    <source>
        <dbReference type="SAM" id="MobiDB-lite"/>
    </source>
</evidence>
<protein>
    <submittedName>
        <fullName evidence="5">Portal protein</fullName>
    </submittedName>
</protein>
<keyword evidence="2" id="KW-1171">Viral genome ejection through host cell envelope</keyword>
<evidence type="ECO:0000313" key="6">
    <source>
        <dbReference type="Proteomes" id="UP000240819"/>
    </source>
</evidence>